<evidence type="ECO:0000313" key="2">
    <source>
        <dbReference type="Proteomes" id="UP000190816"/>
    </source>
</evidence>
<dbReference type="Proteomes" id="UP000190816">
    <property type="component" value="Unassembled WGS sequence"/>
</dbReference>
<dbReference type="RefSeq" id="WP_078403319.1">
    <property type="nucleotide sequence ID" value="NZ_CP016377.1"/>
</dbReference>
<dbReference type="Pfam" id="PF13692">
    <property type="entry name" value="Glyco_trans_1_4"/>
    <property type="match status" value="1"/>
</dbReference>
<dbReference type="SUPFAM" id="SSF53756">
    <property type="entry name" value="UDP-Glycosyltransferase/glycogen phosphorylase"/>
    <property type="match status" value="1"/>
</dbReference>
<sequence length="383" mass="44627">MKKKVLYFMPDNPFEGFTGSRTRVNYMLNYFEKNNEYLDVSYLGLRDWGVWDEASIDKFHRYYPNIRLNFLSRKLTGRGFLKNIFGYKIPNFLMKIKRGTSVDITSVVMQSMFTKLVNENKYDIIIISYTRWGKLSGHKMNHNSYFIIDTHDFITAQNRNNKKIGELFQSEIDILRGFNEIWTYSIEEKYIFEQFTDQKVTLMPVAFPENYNKRTGSFKYDIIYVASKNDHNITGIKWFLEKVLAVLKSDIKIHIIGNICEVIGDYPNVIKHGMVDNLEEFYQNARIVICPMFSGTGVKIKVLEALSYGIPVVTNQRGVDGLLNKFANGCLVTENEVEFASYILKLIDNNDFYIGKGKEAENYFSAHHTPDKEIKILDAIFLK</sequence>
<dbReference type="EMBL" id="MAIC01000015">
    <property type="protein sequence ID" value="OPB74554.1"/>
    <property type="molecule type" value="Genomic_DNA"/>
</dbReference>
<accession>A0AAJ3NBM4</accession>
<evidence type="ECO:0008006" key="3">
    <source>
        <dbReference type="Google" id="ProtNLM"/>
    </source>
</evidence>
<organism evidence="1 2">
    <name type="scientific">Elizabethkingia ursingii</name>
    <dbReference type="NCBI Taxonomy" id="1756150"/>
    <lineage>
        <taxon>Bacteria</taxon>
        <taxon>Pseudomonadati</taxon>
        <taxon>Bacteroidota</taxon>
        <taxon>Flavobacteriia</taxon>
        <taxon>Flavobacteriales</taxon>
        <taxon>Weeksellaceae</taxon>
        <taxon>Elizabethkingia</taxon>
    </lineage>
</organism>
<reference evidence="1 2" key="1">
    <citation type="submission" date="2016-06" db="EMBL/GenBank/DDBJ databases">
        <authorList>
            <person name="Nicholson A.C."/>
        </authorList>
    </citation>
    <scope>NUCLEOTIDE SEQUENCE [LARGE SCALE GENOMIC DNA]</scope>
    <source>
        <strain evidence="1 2">G4123</strain>
    </source>
</reference>
<comment type="caution">
    <text evidence="1">The sequence shown here is derived from an EMBL/GenBank/DDBJ whole genome shotgun (WGS) entry which is preliminary data.</text>
</comment>
<dbReference type="KEGG" id="ego:BBD34_10665"/>
<evidence type="ECO:0000313" key="1">
    <source>
        <dbReference type="EMBL" id="OPB74554.1"/>
    </source>
</evidence>
<proteinExistence type="predicted"/>
<dbReference type="Gene3D" id="3.40.50.2000">
    <property type="entry name" value="Glycogen Phosphorylase B"/>
    <property type="match status" value="1"/>
</dbReference>
<gene>
    <name evidence="1" type="ORF">BAY32_09520</name>
</gene>
<dbReference type="PANTHER" id="PTHR12526">
    <property type="entry name" value="GLYCOSYLTRANSFERASE"/>
    <property type="match status" value="1"/>
</dbReference>
<dbReference type="AlphaFoldDB" id="A0AAJ3NBM4"/>
<name>A0AAJ3NBM4_9FLAO</name>
<protein>
    <recommendedName>
        <fullName evidence="3">Glycosyl transferase family 1</fullName>
    </recommendedName>
</protein>